<evidence type="ECO:0000259" key="1">
    <source>
        <dbReference type="Pfam" id="PF24746"/>
    </source>
</evidence>
<dbReference type="InParanoid" id="D6TPP4"/>
<evidence type="ECO:0000313" key="2">
    <source>
        <dbReference type="EMBL" id="EFH85658.1"/>
    </source>
</evidence>
<proteinExistence type="predicted"/>
<sequence length="116" mass="13760">MKRKKPHHTHDLLSIPWTPFIQCEQDPRDPESEIYLNSRYQVHLRRLKANDGGPDLIHLSFRRLDREIFVPYRDKMRIKDELVGPECEGVELFPARSREVDTANHYVRRIVGSVRA</sequence>
<dbReference type="InterPro" id="IPR056111">
    <property type="entry name" value="DUF7694"/>
</dbReference>
<dbReference type="OrthoDB" id="1617967at2"/>
<dbReference type="AlphaFoldDB" id="D6TPP4"/>
<organism evidence="2 3">
    <name type="scientific">Ktedonobacter racemifer DSM 44963</name>
    <dbReference type="NCBI Taxonomy" id="485913"/>
    <lineage>
        <taxon>Bacteria</taxon>
        <taxon>Bacillati</taxon>
        <taxon>Chloroflexota</taxon>
        <taxon>Ktedonobacteria</taxon>
        <taxon>Ktedonobacterales</taxon>
        <taxon>Ktedonobacteraceae</taxon>
        <taxon>Ktedonobacter</taxon>
    </lineage>
</organism>
<accession>D6TPP4</accession>
<keyword evidence="3" id="KW-1185">Reference proteome</keyword>
<dbReference type="Pfam" id="PF24746">
    <property type="entry name" value="DUF7694"/>
    <property type="match status" value="1"/>
</dbReference>
<reference evidence="2 3" key="1">
    <citation type="journal article" date="2011" name="Stand. Genomic Sci.">
        <title>Non-contiguous finished genome sequence and contextual data of the filamentous soil bacterium Ktedonobacter racemifer type strain (SOSP1-21).</title>
        <authorList>
            <person name="Chang Y.J."/>
            <person name="Land M."/>
            <person name="Hauser L."/>
            <person name="Chertkov O."/>
            <person name="Del Rio T.G."/>
            <person name="Nolan M."/>
            <person name="Copeland A."/>
            <person name="Tice H."/>
            <person name="Cheng J.F."/>
            <person name="Lucas S."/>
            <person name="Han C."/>
            <person name="Goodwin L."/>
            <person name="Pitluck S."/>
            <person name="Ivanova N."/>
            <person name="Ovchinikova G."/>
            <person name="Pati A."/>
            <person name="Chen A."/>
            <person name="Palaniappan K."/>
            <person name="Mavromatis K."/>
            <person name="Liolios K."/>
            <person name="Brettin T."/>
            <person name="Fiebig A."/>
            <person name="Rohde M."/>
            <person name="Abt B."/>
            <person name="Goker M."/>
            <person name="Detter J.C."/>
            <person name="Woyke T."/>
            <person name="Bristow J."/>
            <person name="Eisen J.A."/>
            <person name="Markowitz V."/>
            <person name="Hugenholtz P."/>
            <person name="Kyrpides N.C."/>
            <person name="Klenk H.P."/>
            <person name="Lapidus A."/>
        </authorList>
    </citation>
    <scope>NUCLEOTIDE SEQUENCE [LARGE SCALE GENOMIC DNA]</scope>
    <source>
        <strain evidence="3">DSM 44963</strain>
    </source>
</reference>
<gene>
    <name evidence="2" type="ORF">Krac_6886</name>
</gene>
<name>D6TPP4_KTERA</name>
<dbReference type="RefSeq" id="WP_007909327.1">
    <property type="nucleotide sequence ID" value="NZ_ADVG01000002.1"/>
</dbReference>
<feature type="domain" description="DUF7694" evidence="1">
    <location>
        <begin position="52"/>
        <end position="106"/>
    </location>
</feature>
<protein>
    <recommendedName>
        <fullName evidence="1">DUF7694 domain-containing protein</fullName>
    </recommendedName>
</protein>
<dbReference type="Proteomes" id="UP000004508">
    <property type="component" value="Unassembled WGS sequence"/>
</dbReference>
<comment type="caution">
    <text evidence="2">The sequence shown here is derived from an EMBL/GenBank/DDBJ whole genome shotgun (WGS) entry which is preliminary data.</text>
</comment>
<dbReference type="EMBL" id="ADVG01000002">
    <property type="protein sequence ID" value="EFH85658.1"/>
    <property type="molecule type" value="Genomic_DNA"/>
</dbReference>
<evidence type="ECO:0000313" key="3">
    <source>
        <dbReference type="Proteomes" id="UP000004508"/>
    </source>
</evidence>